<dbReference type="AlphaFoldDB" id="A0A165NAN1"/>
<keyword evidence="3" id="KW-1185">Reference proteome</keyword>
<feature type="compositionally biased region" description="Pro residues" evidence="1">
    <location>
        <begin position="70"/>
        <end position="86"/>
    </location>
</feature>
<dbReference type="OrthoDB" id="2815891at2759"/>
<feature type="region of interest" description="Disordered" evidence="1">
    <location>
        <begin position="70"/>
        <end position="103"/>
    </location>
</feature>
<proteinExistence type="predicted"/>
<evidence type="ECO:0000256" key="1">
    <source>
        <dbReference type="SAM" id="MobiDB-lite"/>
    </source>
</evidence>
<gene>
    <name evidence="2" type="ORF">DAEQUDRAFT_813308</name>
</gene>
<dbReference type="EMBL" id="KV429084">
    <property type="protein sequence ID" value="KZT66733.1"/>
    <property type="molecule type" value="Genomic_DNA"/>
</dbReference>
<evidence type="ECO:0000313" key="2">
    <source>
        <dbReference type="EMBL" id="KZT66733.1"/>
    </source>
</evidence>
<feature type="compositionally biased region" description="Low complexity" evidence="1">
    <location>
        <begin position="87"/>
        <end position="103"/>
    </location>
</feature>
<feature type="compositionally biased region" description="Low complexity" evidence="1">
    <location>
        <begin position="297"/>
        <end position="314"/>
    </location>
</feature>
<name>A0A165NAN1_9APHY</name>
<evidence type="ECO:0000313" key="3">
    <source>
        <dbReference type="Proteomes" id="UP000076727"/>
    </source>
</evidence>
<feature type="compositionally biased region" description="Basic and acidic residues" evidence="1">
    <location>
        <begin position="39"/>
        <end position="53"/>
    </location>
</feature>
<feature type="region of interest" description="Disordered" evidence="1">
    <location>
        <begin position="28"/>
        <end position="55"/>
    </location>
</feature>
<reference evidence="2 3" key="1">
    <citation type="journal article" date="2016" name="Mol. Biol. Evol.">
        <title>Comparative Genomics of Early-Diverging Mushroom-Forming Fungi Provides Insights into the Origins of Lignocellulose Decay Capabilities.</title>
        <authorList>
            <person name="Nagy L.G."/>
            <person name="Riley R."/>
            <person name="Tritt A."/>
            <person name="Adam C."/>
            <person name="Daum C."/>
            <person name="Floudas D."/>
            <person name="Sun H."/>
            <person name="Yadav J.S."/>
            <person name="Pangilinan J."/>
            <person name="Larsson K.H."/>
            <person name="Matsuura K."/>
            <person name="Barry K."/>
            <person name="Labutti K."/>
            <person name="Kuo R."/>
            <person name="Ohm R.A."/>
            <person name="Bhattacharya S.S."/>
            <person name="Shirouzu T."/>
            <person name="Yoshinaga Y."/>
            <person name="Martin F.M."/>
            <person name="Grigoriev I.V."/>
            <person name="Hibbett D.S."/>
        </authorList>
    </citation>
    <scope>NUCLEOTIDE SEQUENCE [LARGE SCALE GENOMIC DNA]</scope>
    <source>
        <strain evidence="2 3">L-15889</strain>
    </source>
</reference>
<dbReference type="Proteomes" id="UP000076727">
    <property type="component" value="Unassembled WGS sequence"/>
</dbReference>
<feature type="compositionally biased region" description="Basic and acidic residues" evidence="1">
    <location>
        <begin position="320"/>
        <end position="331"/>
    </location>
</feature>
<accession>A0A165NAN1</accession>
<protein>
    <submittedName>
        <fullName evidence="2">Uncharacterized protein</fullName>
    </submittedName>
</protein>
<feature type="region of interest" description="Disordered" evidence="1">
    <location>
        <begin position="271"/>
        <end position="377"/>
    </location>
</feature>
<organism evidence="2 3">
    <name type="scientific">Daedalea quercina L-15889</name>
    <dbReference type="NCBI Taxonomy" id="1314783"/>
    <lineage>
        <taxon>Eukaryota</taxon>
        <taxon>Fungi</taxon>
        <taxon>Dikarya</taxon>
        <taxon>Basidiomycota</taxon>
        <taxon>Agaricomycotina</taxon>
        <taxon>Agaricomycetes</taxon>
        <taxon>Polyporales</taxon>
        <taxon>Fomitopsis</taxon>
    </lineage>
</organism>
<sequence>MSFLSDENYAIDWEAFFSDAELAEMRQSQHPLDNFEDLTGEKERAVPQERTEPDGLSEVEIQSILAELEQPPPPCRYAPSLPPPASSDPLLPTLASASSSTLDPPQAVLARPVARVDSAGEASHLAATAVSPWLLGSSGSPTDGPGQVDVPASTQAVENRATNTVSSLPPGMQLAHAPVAFYMPPPGPYLVQTGAWSHFPVPVPQQLSQQIIAAGGSGLGLGDGYVVPGGRSNKTRVPYTKSSCKINPSFTISQHCSEWPFVHTIVNCDTPEASQRGPSDKGTRKTRVTASTSSGRTSDAAVSSSASGTVASSSGRKRRREFEESNEETSRPGKIPRQPRERRIPFPLPDTADMPTLVPASAGIRQGSPAPPAPPASVASMTACAATIVATPPAHTDEDGYITCTWKQADGSICGAQHQVEELWGHMRMQHDMAGLGKPQSAPQVERCGWDKCEEEGLHDALFKHWTDTHKKEVADEVRKAGAGFNPVVKCKICPPTPTEGKGAGWVKKEALTRHVITTHWMTATDLMHWCDICQAFRRKERGGGIAGHRRTCLMRLMKLNSNFKRV</sequence>